<dbReference type="PANTHER" id="PTHR48107">
    <property type="entry name" value="NADPH-DEPENDENT ALDEHYDE REDUCTASE-LIKE PROTEIN, CHLOROPLASTIC-RELATED"/>
    <property type="match status" value="1"/>
</dbReference>
<accession>A0A4R5CL22</accession>
<comment type="caution">
    <text evidence="4">The sequence shown here is derived from an EMBL/GenBank/DDBJ whole genome shotgun (WGS) entry which is preliminary data.</text>
</comment>
<dbReference type="PRINTS" id="PR00081">
    <property type="entry name" value="GDHRDH"/>
</dbReference>
<evidence type="ECO:0000256" key="2">
    <source>
        <dbReference type="ARBA" id="ARBA00023002"/>
    </source>
</evidence>
<dbReference type="EMBL" id="SMKZ01000044">
    <property type="protein sequence ID" value="TDE01039.1"/>
    <property type="molecule type" value="Genomic_DNA"/>
</dbReference>
<dbReference type="GO" id="GO:0016614">
    <property type="term" value="F:oxidoreductase activity, acting on CH-OH group of donors"/>
    <property type="evidence" value="ECO:0007669"/>
    <property type="project" value="UniProtKB-ARBA"/>
</dbReference>
<keyword evidence="2" id="KW-0560">Oxidoreductase</keyword>
<keyword evidence="5" id="KW-1185">Reference proteome</keyword>
<dbReference type="FunFam" id="3.40.50.720:FF:000084">
    <property type="entry name" value="Short-chain dehydrogenase reductase"/>
    <property type="match status" value="1"/>
</dbReference>
<evidence type="ECO:0000259" key="3">
    <source>
        <dbReference type="SMART" id="SM00822"/>
    </source>
</evidence>
<gene>
    <name evidence="4" type="ORF">E1269_23945</name>
</gene>
<protein>
    <submittedName>
        <fullName evidence="4">SDR family oxidoreductase</fullName>
    </submittedName>
</protein>
<dbReference type="Proteomes" id="UP000294739">
    <property type="component" value="Unassembled WGS sequence"/>
</dbReference>
<dbReference type="InParanoid" id="A0A4R5CL22"/>
<dbReference type="CDD" id="cd05362">
    <property type="entry name" value="THN_reductase-like_SDR_c"/>
    <property type="match status" value="1"/>
</dbReference>
<comment type="similarity">
    <text evidence="1">Belongs to the short-chain dehydrogenases/reductases (SDR) family.</text>
</comment>
<organism evidence="4 5">
    <name type="scientific">Jiangella asiatica</name>
    <dbReference type="NCBI Taxonomy" id="2530372"/>
    <lineage>
        <taxon>Bacteria</taxon>
        <taxon>Bacillati</taxon>
        <taxon>Actinomycetota</taxon>
        <taxon>Actinomycetes</taxon>
        <taxon>Jiangellales</taxon>
        <taxon>Jiangellaceae</taxon>
        <taxon>Jiangella</taxon>
    </lineage>
</organism>
<dbReference type="InterPro" id="IPR002347">
    <property type="entry name" value="SDR_fam"/>
</dbReference>
<reference evidence="4 5" key="1">
    <citation type="submission" date="2019-03" db="EMBL/GenBank/DDBJ databases">
        <title>Draft genome sequences of novel Actinobacteria.</title>
        <authorList>
            <person name="Sahin N."/>
            <person name="Ay H."/>
            <person name="Saygin H."/>
        </authorList>
    </citation>
    <scope>NUCLEOTIDE SEQUENCE [LARGE SCALE GENOMIC DNA]</scope>
    <source>
        <strain evidence="4 5">5K138</strain>
    </source>
</reference>
<dbReference type="InterPro" id="IPR036291">
    <property type="entry name" value="NAD(P)-bd_dom_sf"/>
</dbReference>
<evidence type="ECO:0000313" key="4">
    <source>
        <dbReference type="EMBL" id="TDE01039.1"/>
    </source>
</evidence>
<sequence length="242" mass="25126">MNTRVAIVTGGSRGIGRAIAERLAADGQAVAVVYATNRAEADDTVRTITDKGGAAIAVQADVADEAAVTALFDTVEAEFGGVDVVVNSAGLMILGNVADFDLADLDRLHRTNIRGTFVVDQQAARRVRGGGAIVNLSTSVTRLALPTYAAYAASKGAVDAISMILARELRGRDITVNAVAPGPTATALFLDGKDQETVDRMARANPMERLGMPDDIAEVVSFLAGPGRWVNGQTLYANGGVV</sequence>
<evidence type="ECO:0000313" key="5">
    <source>
        <dbReference type="Proteomes" id="UP000294739"/>
    </source>
</evidence>
<dbReference type="RefSeq" id="WP_131899291.1">
    <property type="nucleotide sequence ID" value="NZ_SMKZ01000044.1"/>
</dbReference>
<dbReference type="SMART" id="SM00822">
    <property type="entry name" value="PKS_KR"/>
    <property type="match status" value="1"/>
</dbReference>
<dbReference type="AlphaFoldDB" id="A0A4R5CL22"/>
<name>A0A4R5CL22_9ACTN</name>
<dbReference type="Pfam" id="PF13561">
    <property type="entry name" value="adh_short_C2"/>
    <property type="match status" value="1"/>
</dbReference>
<dbReference type="PANTHER" id="PTHR48107:SF7">
    <property type="entry name" value="RE15974P"/>
    <property type="match status" value="1"/>
</dbReference>
<dbReference type="OrthoDB" id="517007at2"/>
<evidence type="ECO:0000256" key="1">
    <source>
        <dbReference type="ARBA" id="ARBA00006484"/>
    </source>
</evidence>
<dbReference type="PRINTS" id="PR00080">
    <property type="entry name" value="SDRFAMILY"/>
</dbReference>
<dbReference type="SUPFAM" id="SSF51735">
    <property type="entry name" value="NAD(P)-binding Rossmann-fold domains"/>
    <property type="match status" value="1"/>
</dbReference>
<dbReference type="Gene3D" id="3.40.50.720">
    <property type="entry name" value="NAD(P)-binding Rossmann-like Domain"/>
    <property type="match status" value="1"/>
</dbReference>
<proteinExistence type="inferred from homology"/>
<feature type="domain" description="Ketoreductase" evidence="3">
    <location>
        <begin position="4"/>
        <end position="182"/>
    </location>
</feature>
<dbReference type="InterPro" id="IPR057326">
    <property type="entry name" value="KR_dom"/>
</dbReference>